<evidence type="ECO:0008006" key="4">
    <source>
        <dbReference type="Google" id="ProtNLM"/>
    </source>
</evidence>
<name>A0ABN6BTP1_9PSED</name>
<dbReference type="InterPro" id="IPR009057">
    <property type="entry name" value="Homeodomain-like_sf"/>
</dbReference>
<feature type="coiled-coil region" evidence="1">
    <location>
        <begin position="19"/>
        <end position="46"/>
    </location>
</feature>
<keyword evidence="3" id="KW-1185">Reference proteome</keyword>
<gene>
    <name evidence="2" type="ORF">PSm6_22080</name>
</gene>
<proteinExistence type="predicted"/>
<dbReference type="SUPFAM" id="SSF46689">
    <property type="entry name" value="Homeodomain-like"/>
    <property type="match status" value="1"/>
</dbReference>
<organism evidence="2 3">
    <name type="scientific">Pseudomonas solani</name>
    <dbReference type="NCBI Taxonomy" id="2731552"/>
    <lineage>
        <taxon>Bacteria</taxon>
        <taxon>Pseudomonadati</taxon>
        <taxon>Pseudomonadota</taxon>
        <taxon>Gammaproteobacteria</taxon>
        <taxon>Pseudomonadales</taxon>
        <taxon>Pseudomonadaceae</taxon>
        <taxon>Pseudomonas</taxon>
    </lineage>
</organism>
<reference evidence="2" key="1">
    <citation type="submission" date="2020-05" db="EMBL/GenBank/DDBJ databases">
        <title>Complete genome sequence of Pseudomonas sp. Sm006.</title>
        <authorList>
            <person name="Takeuchi K."/>
            <person name="Someya N."/>
        </authorList>
    </citation>
    <scope>NUCLEOTIDE SEQUENCE</scope>
    <source>
        <strain evidence="2">Sm006</strain>
    </source>
</reference>
<accession>A0ABN6BTP1</accession>
<sequence>MPANSLDAWIQRYSKPRLAGDKQAELRRLREECKRVYEERDILKKAAAHSAKSLAEVRLQHYPIA</sequence>
<evidence type="ECO:0000256" key="1">
    <source>
        <dbReference type="SAM" id="Coils"/>
    </source>
</evidence>
<keyword evidence="1" id="KW-0175">Coiled coil</keyword>
<dbReference type="Proteomes" id="UP001064896">
    <property type="component" value="Chromosome"/>
</dbReference>
<protein>
    <recommendedName>
        <fullName evidence="4">Transposase</fullName>
    </recommendedName>
</protein>
<evidence type="ECO:0000313" key="2">
    <source>
        <dbReference type="EMBL" id="BCD85801.1"/>
    </source>
</evidence>
<dbReference type="EMBL" id="AP023081">
    <property type="protein sequence ID" value="BCD85801.1"/>
    <property type="molecule type" value="Genomic_DNA"/>
</dbReference>
<evidence type="ECO:0000313" key="3">
    <source>
        <dbReference type="Proteomes" id="UP001064896"/>
    </source>
</evidence>